<dbReference type="AlphaFoldDB" id="I4A098"/>
<gene>
    <name evidence="1" type="ordered locus">Ornrh_1197</name>
</gene>
<organism evidence="1 2">
    <name type="scientific">Ornithobacterium rhinotracheale (strain ATCC 51463 / DSM 15997 / CCUG 23171 / CIP 104009 / LMG 9086)</name>
    <dbReference type="NCBI Taxonomy" id="867902"/>
    <lineage>
        <taxon>Bacteria</taxon>
        <taxon>Pseudomonadati</taxon>
        <taxon>Bacteroidota</taxon>
        <taxon>Flavobacteriia</taxon>
        <taxon>Flavobacteriales</taxon>
        <taxon>Weeksellaceae</taxon>
        <taxon>Ornithobacterium</taxon>
    </lineage>
</organism>
<evidence type="ECO:0000313" key="2">
    <source>
        <dbReference type="Proteomes" id="UP000006051"/>
    </source>
</evidence>
<dbReference type="HOGENOM" id="CLU_2718425_0_0_10"/>
<name>I4A098_ORNRL</name>
<keyword evidence="2" id="KW-1185">Reference proteome</keyword>
<evidence type="ECO:0000313" key="1">
    <source>
        <dbReference type="EMBL" id="AFL97382.1"/>
    </source>
</evidence>
<dbReference type="Proteomes" id="UP000006051">
    <property type="component" value="Chromosome"/>
</dbReference>
<proteinExistence type="predicted"/>
<protein>
    <submittedName>
        <fullName evidence="1">Uncharacterized protein</fullName>
    </submittedName>
</protein>
<accession>I4A098</accession>
<reference evidence="1 2" key="1">
    <citation type="submission" date="2012-06" db="EMBL/GenBank/DDBJ databases">
        <title>The complete genome of Ornithobacterium rhinotracheale DSM 15997.</title>
        <authorList>
            <consortium name="US DOE Joint Genome Institute (JGI-PGF)"/>
            <person name="Lucas S."/>
            <person name="Copeland A."/>
            <person name="Lapidus A."/>
            <person name="Goodwin L."/>
            <person name="Pitluck S."/>
            <person name="Peters L."/>
            <person name="Mikhailova N."/>
            <person name="Teshima H."/>
            <person name="Kyrpides N."/>
            <person name="Mavromatis K."/>
            <person name="Pagani I."/>
            <person name="Ivanova N."/>
            <person name="Ovchinnikova G."/>
            <person name="Zeytun A."/>
            <person name="Detter J.C."/>
            <person name="Han C."/>
            <person name="Land M."/>
            <person name="Hauser L."/>
            <person name="Markowitz V."/>
            <person name="Cheng J.-F."/>
            <person name="Hugenholtz P."/>
            <person name="Woyke T."/>
            <person name="Wu D."/>
            <person name="Lang E."/>
            <person name="Kopitz M."/>
            <person name="Brambilla E."/>
            <person name="Klenk H.-P."/>
            <person name="Eisen J.A."/>
        </authorList>
    </citation>
    <scope>NUCLEOTIDE SEQUENCE [LARGE SCALE GENOMIC DNA]</scope>
    <source>
        <strain evidence="2">ATCC 51463 / DSM 15997 / CCUG 23171 / LMG 9086</strain>
    </source>
</reference>
<dbReference type="EMBL" id="CP003283">
    <property type="protein sequence ID" value="AFL97382.1"/>
    <property type="molecule type" value="Genomic_DNA"/>
</dbReference>
<dbReference type="KEGG" id="orh:Ornrh_1197"/>
<sequence length="72" mass="8308">MEALSLEFDLTQNRINAIINKNSSNLYRLERQGVDVPALRKIYPFMVWHNPPSSHKNNARQLSLNLFSKVAP</sequence>
<dbReference type="STRING" id="867902.Ornrh_1197"/>